<dbReference type="Pfam" id="PF13193">
    <property type="entry name" value="AMP-binding_C"/>
    <property type="match status" value="1"/>
</dbReference>
<dbReference type="InterPro" id="IPR045851">
    <property type="entry name" value="AMP-bd_C_sf"/>
</dbReference>
<organism evidence="3 4">
    <name type="scientific">Terrimonas rubra</name>
    <dbReference type="NCBI Taxonomy" id="1035890"/>
    <lineage>
        <taxon>Bacteria</taxon>
        <taxon>Pseudomonadati</taxon>
        <taxon>Bacteroidota</taxon>
        <taxon>Chitinophagia</taxon>
        <taxon>Chitinophagales</taxon>
        <taxon>Chitinophagaceae</taxon>
        <taxon>Terrimonas</taxon>
    </lineage>
</organism>
<comment type="caution">
    <text evidence="3">The sequence shown here is derived from an EMBL/GenBank/DDBJ whole genome shotgun (WGS) entry which is preliminary data.</text>
</comment>
<dbReference type="Gene3D" id="3.40.50.12780">
    <property type="entry name" value="N-terminal domain of ligase-like"/>
    <property type="match status" value="1"/>
</dbReference>
<dbReference type="PANTHER" id="PTHR43767:SF1">
    <property type="entry name" value="NONRIBOSOMAL PEPTIDE SYNTHASE PES1 (EUROFUNG)-RELATED"/>
    <property type="match status" value="1"/>
</dbReference>
<dbReference type="SUPFAM" id="SSF56801">
    <property type="entry name" value="Acetyl-CoA synthetase-like"/>
    <property type="match status" value="1"/>
</dbReference>
<evidence type="ECO:0000313" key="4">
    <source>
        <dbReference type="Proteomes" id="UP001597511"/>
    </source>
</evidence>
<protein>
    <submittedName>
        <fullName evidence="3">Class I adenylate-forming enzyme family protein</fullName>
    </submittedName>
</protein>
<evidence type="ECO:0000259" key="1">
    <source>
        <dbReference type="Pfam" id="PF00501"/>
    </source>
</evidence>
<evidence type="ECO:0000313" key="3">
    <source>
        <dbReference type="EMBL" id="MFD2918824.1"/>
    </source>
</evidence>
<feature type="domain" description="AMP-dependent synthetase/ligase" evidence="1">
    <location>
        <begin position="10"/>
        <end position="348"/>
    </location>
</feature>
<dbReference type="InterPro" id="IPR025110">
    <property type="entry name" value="AMP-bd_C"/>
</dbReference>
<name>A0ABW6A0K7_9BACT</name>
<accession>A0ABW6A0K7</accession>
<dbReference type="PANTHER" id="PTHR43767">
    <property type="entry name" value="LONG-CHAIN-FATTY-ACID--COA LIGASE"/>
    <property type="match status" value="1"/>
</dbReference>
<dbReference type="Gene3D" id="3.30.300.30">
    <property type="match status" value="1"/>
</dbReference>
<dbReference type="Proteomes" id="UP001597511">
    <property type="component" value="Unassembled WGS sequence"/>
</dbReference>
<dbReference type="InterPro" id="IPR042099">
    <property type="entry name" value="ANL_N_sf"/>
</dbReference>
<evidence type="ECO:0000259" key="2">
    <source>
        <dbReference type="Pfam" id="PF13193"/>
    </source>
</evidence>
<dbReference type="Pfam" id="PF00501">
    <property type="entry name" value="AMP-binding"/>
    <property type="match status" value="1"/>
</dbReference>
<dbReference type="InterPro" id="IPR000873">
    <property type="entry name" value="AMP-dep_synth/lig_dom"/>
</dbReference>
<dbReference type="RefSeq" id="WP_386095389.1">
    <property type="nucleotide sequence ID" value="NZ_JBHUOZ010000001.1"/>
</dbReference>
<keyword evidence="4" id="KW-1185">Reference proteome</keyword>
<sequence>MKKYPVYEVLQQAATRWPNQPAVHDEAGTISFSELFTQAEILRVQLEKTGILPGMAVGLKAKNGRDFITGLFAIVGSGAVALPIYHQLKAVEIDELVQQTGLHAWIDDHSGTAYQQEKLLVLTPSFSLGFSDQPFTTSFAPFVNNPAFVRFTSGTTGNAKGVIISHQSVIERIDAANNGLQLGPGDTVVWVLPMAYHFVVSIVLYVKYGAAIAVVKDFLAKNIMEITNNHTGTLLYSSPVQVRLLANDTSGVMMPSLKKVISTSAGISPDICIAFKERFKVAVSQAYGIIEIGLPMLNFFQSEEHPEAVGYPVPGYEIGILDEDYQPLPDGTIGYLGIKGPGMFDAYLQPVKLREEVLVNGYFITADFASRSADGLIKVEGRAKSVINISGIKVFPEEVEAVLESYEGIAQARVSSEPHRLLGQVIVASIVLRPQSIVNTENVIQYCRKRLSNFKAPQKIVIVDSLPMTKTGKLQRS</sequence>
<feature type="domain" description="AMP-binding enzyme C-terminal" evidence="2">
    <location>
        <begin position="398"/>
        <end position="473"/>
    </location>
</feature>
<gene>
    <name evidence="3" type="ORF">ACFS6H_03815</name>
</gene>
<dbReference type="InterPro" id="IPR050237">
    <property type="entry name" value="ATP-dep_AMP-bd_enzyme"/>
</dbReference>
<dbReference type="InterPro" id="IPR020845">
    <property type="entry name" value="AMP-binding_CS"/>
</dbReference>
<dbReference type="PROSITE" id="PS00455">
    <property type="entry name" value="AMP_BINDING"/>
    <property type="match status" value="1"/>
</dbReference>
<proteinExistence type="predicted"/>
<dbReference type="EMBL" id="JBHUOZ010000001">
    <property type="protein sequence ID" value="MFD2918824.1"/>
    <property type="molecule type" value="Genomic_DNA"/>
</dbReference>
<reference evidence="4" key="1">
    <citation type="journal article" date="2019" name="Int. J. Syst. Evol. Microbiol.">
        <title>The Global Catalogue of Microorganisms (GCM) 10K type strain sequencing project: providing services to taxonomists for standard genome sequencing and annotation.</title>
        <authorList>
            <consortium name="The Broad Institute Genomics Platform"/>
            <consortium name="The Broad Institute Genome Sequencing Center for Infectious Disease"/>
            <person name="Wu L."/>
            <person name="Ma J."/>
        </authorList>
    </citation>
    <scope>NUCLEOTIDE SEQUENCE [LARGE SCALE GENOMIC DNA]</scope>
    <source>
        <strain evidence="4">KCTC 23299</strain>
    </source>
</reference>